<keyword evidence="5 6" id="KW-0732">Signal</keyword>
<dbReference type="AlphaFoldDB" id="A0AAV8TFD6"/>
<dbReference type="GO" id="GO:0005576">
    <property type="term" value="C:extracellular region"/>
    <property type="evidence" value="ECO:0007669"/>
    <property type="project" value="UniProtKB-SubCell"/>
</dbReference>
<keyword evidence="8" id="KW-1185">Reference proteome</keyword>
<dbReference type="InterPro" id="IPR010264">
    <property type="entry name" value="Self-incomp_S1"/>
</dbReference>
<dbReference type="PANTHER" id="PTHR31232">
    <property type="match status" value="1"/>
</dbReference>
<proteinExistence type="inferred from homology"/>
<protein>
    <recommendedName>
        <fullName evidence="6">S-protein homolog</fullName>
    </recommendedName>
</protein>
<evidence type="ECO:0000313" key="7">
    <source>
        <dbReference type="EMBL" id="KAJ8765418.1"/>
    </source>
</evidence>
<evidence type="ECO:0000256" key="3">
    <source>
        <dbReference type="ARBA" id="ARBA00022471"/>
    </source>
</evidence>
<dbReference type="PANTHER" id="PTHR31232:SF155">
    <property type="entry name" value="PLANT SELF-INCOMPATIBILITY PROTEIN S1 FAMILY"/>
    <property type="match status" value="1"/>
</dbReference>
<evidence type="ECO:0000256" key="2">
    <source>
        <dbReference type="ARBA" id="ARBA00005581"/>
    </source>
</evidence>
<reference evidence="7 8" key="1">
    <citation type="submission" date="2021-09" db="EMBL/GenBank/DDBJ databases">
        <title>Genomic insights and catalytic innovation underlie evolution of tropane alkaloids biosynthesis.</title>
        <authorList>
            <person name="Wang Y.-J."/>
            <person name="Tian T."/>
            <person name="Huang J.-P."/>
            <person name="Huang S.-X."/>
        </authorList>
    </citation>
    <scope>NUCLEOTIDE SEQUENCE [LARGE SCALE GENOMIC DNA]</scope>
    <source>
        <strain evidence="7">KIB-2018</strain>
        <tissue evidence="7">Leaf</tissue>
    </source>
</reference>
<feature type="signal peptide" evidence="6">
    <location>
        <begin position="1"/>
        <end position="27"/>
    </location>
</feature>
<evidence type="ECO:0000256" key="1">
    <source>
        <dbReference type="ARBA" id="ARBA00004613"/>
    </source>
</evidence>
<keyword evidence="3 6" id="KW-0713">Self-incompatibility</keyword>
<keyword evidence="4 6" id="KW-0964">Secreted</keyword>
<evidence type="ECO:0000313" key="8">
    <source>
        <dbReference type="Proteomes" id="UP001159364"/>
    </source>
</evidence>
<feature type="chain" id="PRO_5043109265" description="S-protein homolog" evidence="6">
    <location>
        <begin position="28"/>
        <end position="140"/>
    </location>
</feature>
<dbReference type="Proteomes" id="UP001159364">
    <property type="component" value="Linkage Group LG05"/>
</dbReference>
<comment type="similarity">
    <text evidence="2 6">Belongs to the plant self-incompatibility (S1) protein family.</text>
</comment>
<comment type="subcellular location">
    <subcellularLocation>
        <location evidence="1 6">Secreted</location>
    </subcellularLocation>
</comment>
<evidence type="ECO:0000256" key="4">
    <source>
        <dbReference type="ARBA" id="ARBA00022525"/>
    </source>
</evidence>
<sequence length="140" mass="16163">MSGSSNYKPLFFIILALAAVSERCVCGFSFFPKYHVHIINRLSSNILFVHCRSADDDLGDQNLFGGGDYSFSFRENIFKTTLFTCDFQTGDNHGGSYRVFWDDLTDDCGNDNCIWSARDDGLYFTSRVKNGEYRFYSWEW</sequence>
<name>A0AAV8TFD6_9ROSI</name>
<organism evidence="7 8">
    <name type="scientific">Erythroxylum novogranatense</name>
    <dbReference type="NCBI Taxonomy" id="1862640"/>
    <lineage>
        <taxon>Eukaryota</taxon>
        <taxon>Viridiplantae</taxon>
        <taxon>Streptophyta</taxon>
        <taxon>Embryophyta</taxon>
        <taxon>Tracheophyta</taxon>
        <taxon>Spermatophyta</taxon>
        <taxon>Magnoliopsida</taxon>
        <taxon>eudicotyledons</taxon>
        <taxon>Gunneridae</taxon>
        <taxon>Pentapetalae</taxon>
        <taxon>rosids</taxon>
        <taxon>fabids</taxon>
        <taxon>Malpighiales</taxon>
        <taxon>Erythroxylaceae</taxon>
        <taxon>Erythroxylum</taxon>
    </lineage>
</organism>
<gene>
    <name evidence="7" type="ORF">K2173_013176</name>
</gene>
<evidence type="ECO:0000256" key="6">
    <source>
        <dbReference type="RuleBase" id="RU367044"/>
    </source>
</evidence>
<dbReference type="EMBL" id="JAIWQS010000005">
    <property type="protein sequence ID" value="KAJ8765418.1"/>
    <property type="molecule type" value="Genomic_DNA"/>
</dbReference>
<accession>A0AAV8TFD6</accession>
<dbReference type="Pfam" id="PF05938">
    <property type="entry name" value="Self-incomp_S1"/>
    <property type="match status" value="1"/>
</dbReference>
<evidence type="ECO:0000256" key="5">
    <source>
        <dbReference type="ARBA" id="ARBA00022729"/>
    </source>
</evidence>
<comment type="caution">
    <text evidence="7">The sequence shown here is derived from an EMBL/GenBank/DDBJ whole genome shotgun (WGS) entry which is preliminary data.</text>
</comment>
<dbReference type="GO" id="GO:0060320">
    <property type="term" value="P:rejection of self pollen"/>
    <property type="evidence" value="ECO:0007669"/>
    <property type="project" value="UniProtKB-KW"/>
</dbReference>